<comment type="caution">
    <text evidence="1">The sequence shown here is derived from an EMBL/GenBank/DDBJ whole genome shotgun (WGS) entry which is preliminary data.</text>
</comment>
<dbReference type="Proteomes" id="UP000765509">
    <property type="component" value="Unassembled WGS sequence"/>
</dbReference>
<keyword evidence="2" id="KW-1185">Reference proteome</keyword>
<evidence type="ECO:0000313" key="2">
    <source>
        <dbReference type="Proteomes" id="UP000765509"/>
    </source>
</evidence>
<gene>
    <name evidence="1" type="ORF">O181_044935</name>
</gene>
<reference evidence="1" key="1">
    <citation type="submission" date="2021-03" db="EMBL/GenBank/DDBJ databases">
        <title>Draft genome sequence of rust myrtle Austropuccinia psidii MF-1, a brazilian biotype.</title>
        <authorList>
            <person name="Quecine M.C."/>
            <person name="Pachon D.M.R."/>
            <person name="Bonatelli M.L."/>
            <person name="Correr F.H."/>
            <person name="Franceschini L.M."/>
            <person name="Leite T.F."/>
            <person name="Margarido G.R.A."/>
            <person name="Almeida C.A."/>
            <person name="Ferrarezi J.A."/>
            <person name="Labate C.A."/>
        </authorList>
    </citation>
    <scope>NUCLEOTIDE SEQUENCE</scope>
    <source>
        <strain evidence="1">MF-1</strain>
    </source>
</reference>
<name>A0A9Q3DQE7_9BASI</name>
<proteinExistence type="predicted"/>
<dbReference type="AlphaFoldDB" id="A0A9Q3DQE7"/>
<dbReference type="EMBL" id="AVOT02018370">
    <property type="protein sequence ID" value="MBW0505220.1"/>
    <property type="molecule type" value="Genomic_DNA"/>
</dbReference>
<organism evidence="1 2">
    <name type="scientific">Austropuccinia psidii MF-1</name>
    <dbReference type="NCBI Taxonomy" id="1389203"/>
    <lineage>
        <taxon>Eukaryota</taxon>
        <taxon>Fungi</taxon>
        <taxon>Dikarya</taxon>
        <taxon>Basidiomycota</taxon>
        <taxon>Pucciniomycotina</taxon>
        <taxon>Pucciniomycetes</taxon>
        <taxon>Pucciniales</taxon>
        <taxon>Sphaerophragmiaceae</taxon>
        <taxon>Austropuccinia</taxon>
    </lineage>
</organism>
<sequence>MDWVTALPPAEDRSVNACLVLVDRHRKTPIFLPFHKDDIAMDTERMIWNAVMSHIVLFQNMRSDRDPKSTLALLKKLHNLFGTML</sequence>
<accession>A0A9Q3DQE7</accession>
<protein>
    <submittedName>
        <fullName evidence="1">Uncharacterized protein</fullName>
    </submittedName>
</protein>
<evidence type="ECO:0000313" key="1">
    <source>
        <dbReference type="EMBL" id="MBW0505220.1"/>
    </source>
</evidence>